<dbReference type="Proteomes" id="UP000011518">
    <property type="component" value="Unassembled WGS sequence"/>
</dbReference>
<reference evidence="3" key="1">
    <citation type="submission" date="2012-07" db="EMBL/GenBank/DDBJ databases">
        <title>Genome of the Chinese tree shrew, a rising model animal genetically related to primates.</title>
        <authorList>
            <person name="Zhang G."/>
            <person name="Fan Y."/>
            <person name="Yao Y."/>
            <person name="Huang Z."/>
        </authorList>
    </citation>
    <scope>NUCLEOTIDE SEQUENCE [LARGE SCALE GENOMIC DNA]</scope>
</reference>
<evidence type="ECO:0000256" key="1">
    <source>
        <dbReference type="SAM" id="MobiDB-lite"/>
    </source>
</evidence>
<evidence type="ECO:0000313" key="3">
    <source>
        <dbReference type="Proteomes" id="UP000011518"/>
    </source>
</evidence>
<accession>L9L0K5</accession>
<proteinExistence type="predicted"/>
<protein>
    <submittedName>
        <fullName evidence="2">Uncharacterized protein</fullName>
    </submittedName>
</protein>
<organism evidence="2 3">
    <name type="scientific">Tupaia chinensis</name>
    <name type="common">Chinese tree shrew</name>
    <name type="synonym">Tupaia belangeri chinensis</name>
    <dbReference type="NCBI Taxonomy" id="246437"/>
    <lineage>
        <taxon>Eukaryota</taxon>
        <taxon>Metazoa</taxon>
        <taxon>Chordata</taxon>
        <taxon>Craniata</taxon>
        <taxon>Vertebrata</taxon>
        <taxon>Euteleostomi</taxon>
        <taxon>Mammalia</taxon>
        <taxon>Eutheria</taxon>
        <taxon>Euarchontoglires</taxon>
        <taxon>Scandentia</taxon>
        <taxon>Tupaiidae</taxon>
        <taxon>Tupaia</taxon>
    </lineage>
</organism>
<name>L9L0K5_TUPCH</name>
<reference evidence="3" key="2">
    <citation type="journal article" date="2013" name="Nat. Commun.">
        <title>Genome of the Chinese tree shrew.</title>
        <authorList>
            <person name="Fan Y."/>
            <person name="Huang Z.Y."/>
            <person name="Cao C.C."/>
            <person name="Chen C.S."/>
            <person name="Chen Y.X."/>
            <person name="Fan D.D."/>
            <person name="He J."/>
            <person name="Hou H.L."/>
            <person name="Hu L."/>
            <person name="Hu X.T."/>
            <person name="Jiang X.T."/>
            <person name="Lai R."/>
            <person name="Lang Y.S."/>
            <person name="Liang B."/>
            <person name="Liao S.G."/>
            <person name="Mu D."/>
            <person name="Ma Y.Y."/>
            <person name="Niu Y.Y."/>
            <person name="Sun X.Q."/>
            <person name="Xia J.Q."/>
            <person name="Xiao J."/>
            <person name="Xiong Z.Q."/>
            <person name="Xu L."/>
            <person name="Yang L."/>
            <person name="Zhang Y."/>
            <person name="Zhao W."/>
            <person name="Zhao X.D."/>
            <person name="Zheng Y.T."/>
            <person name="Zhou J.M."/>
            <person name="Zhu Y.B."/>
            <person name="Zhang G.J."/>
            <person name="Wang J."/>
            <person name="Yao Y.G."/>
        </authorList>
    </citation>
    <scope>NUCLEOTIDE SEQUENCE [LARGE SCALE GENOMIC DNA]</scope>
</reference>
<keyword evidence="3" id="KW-1185">Reference proteome</keyword>
<gene>
    <name evidence="2" type="ORF">TREES_T100011702</name>
</gene>
<dbReference type="InParanoid" id="L9L0K5"/>
<dbReference type="EMBL" id="KB320558">
    <property type="protein sequence ID" value="ELW68745.1"/>
    <property type="molecule type" value="Genomic_DNA"/>
</dbReference>
<feature type="region of interest" description="Disordered" evidence="1">
    <location>
        <begin position="168"/>
        <end position="199"/>
    </location>
</feature>
<dbReference type="AlphaFoldDB" id="L9L0K5"/>
<evidence type="ECO:0000313" key="2">
    <source>
        <dbReference type="EMBL" id="ELW68745.1"/>
    </source>
</evidence>
<sequence>MFRFTLSTIRDPLYSRKGTLNMNSSMALTLLNAITEISSGHLQKIAEESGEDEKMKKISLGRHVTFVSLSKYHFLLPKSRQDKMKVEVLSRNTIEVNVSDMARTEDIHFMETYFAESLCRANAALDQEDKFCLSRQSGTEKAFTINDVVKSESSQLVQKRLLAMDGSNAVEPEGLSPDRLQSHAGPSLPLPGEQRSRSEIGRLEKTTLLPLFPFSAIISSERNPPGFLHLSSAEGAGHSGVRGCRTALRVAL</sequence>